<protein>
    <submittedName>
        <fullName evidence="1">Uncharacterized protein</fullName>
    </submittedName>
</protein>
<reference evidence="1 2" key="1">
    <citation type="submission" date="2018-07" db="EMBL/GenBank/DDBJ databases">
        <title>Dyadobacter roseus sp. nov., isolated from rose rhizosphere soil.</title>
        <authorList>
            <person name="Chen L."/>
        </authorList>
    </citation>
    <scope>NUCLEOTIDE SEQUENCE [LARGE SCALE GENOMIC DNA]</scope>
    <source>
        <strain evidence="1 2">RS19</strain>
    </source>
</reference>
<dbReference type="EMBL" id="QNUL01000001">
    <property type="protein sequence ID" value="REA64063.1"/>
    <property type="molecule type" value="Genomic_DNA"/>
</dbReference>
<sequence>MRYIKDVPSKDFKIGIYQWNNKYIIKVETGMFEQTYKIDQYEVETVEEIEKCIDEPFLRAVAQTFDSMGGQFQATLLRNEVIF</sequence>
<organism evidence="1 2">
    <name type="scientific">Dyadobacter luteus</name>
    <dbReference type="NCBI Taxonomy" id="2259619"/>
    <lineage>
        <taxon>Bacteria</taxon>
        <taxon>Pseudomonadati</taxon>
        <taxon>Bacteroidota</taxon>
        <taxon>Cytophagia</taxon>
        <taxon>Cytophagales</taxon>
        <taxon>Spirosomataceae</taxon>
        <taxon>Dyadobacter</taxon>
    </lineage>
</organism>
<dbReference type="AlphaFoldDB" id="A0A3D8YGW4"/>
<dbReference type="Proteomes" id="UP000256373">
    <property type="component" value="Unassembled WGS sequence"/>
</dbReference>
<accession>A0A3D8YGW4</accession>
<proteinExistence type="predicted"/>
<evidence type="ECO:0000313" key="1">
    <source>
        <dbReference type="EMBL" id="REA64063.1"/>
    </source>
</evidence>
<gene>
    <name evidence="1" type="ORF">DSL64_00420</name>
</gene>
<dbReference type="OrthoDB" id="1467713at2"/>
<dbReference type="RefSeq" id="WP_115828671.1">
    <property type="nucleotide sequence ID" value="NZ_QNUL01000001.1"/>
</dbReference>
<evidence type="ECO:0000313" key="2">
    <source>
        <dbReference type="Proteomes" id="UP000256373"/>
    </source>
</evidence>
<keyword evidence="2" id="KW-1185">Reference proteome</keyword>
<comment type="caution">
    <text evidence="1">The sequence shown here is derived from an EMBL/GenBank/DDBJ whole genome shotgun (WGS) entry which is preliminary data.</text>
</comment>
<name>A0A3D8YGW4_9BACT</name>